<evidence type="ECO:0000256" key="1">
    <source>
        <dbReference type="SAM" id="MobiDB-lite"/>
    </source>
</evidence>
<comment type="caution">
    <text evidence="2">The sequence shown here is derived from an EMBL/GenBank/DDBJ whole genome shotgun (WGS) entry which is preliminary data.</text>
</comment>
<evidence type="ECO:0000313" key="3">
    <source>
        <dbReference type="Proteomes" id="UP001160148"/>
    </source>
</evidence>
<organism evidence="2 3">
    <name type="scientific">Macrosiphum euphorbiae</name>
    <name type="common">potato aphid</name>
    <dbReference type="NCBI Taxonomy" id="13131"/>
    <lineage>
        <taxon>Eukaryota</taxon>
        <taxon>Metazoa</taxon>
        <taxon>Ecdysozoa</taxon>
        <taxon>Arthropoda</taxon>
        <taxon>Hexapoda</taxon>
        <taxon>Insecta</taxon>
        <taxon>Pterygota</taxon>
        <taxon>Neoptera</taxon>
        <taxon>Paraneoptera</taxon>
        <taxon>Hemiptera</taxon>
        <taxon>Sternorrhyncha</taxon>
        <taxon>Aphidomorpha</taxon>
        <taxon>Aphidoidea</taxon>
        <taxon>Aphididae</taxon>
        <taxon>Macrosiphini</taxon>
        <taxon>Macrosiphum</taxon>
    </lineage>
</organism>
<dbReference type="AlphaFoldDB" id="A0AAV0Y262"/>
<evidence type="ECO:0000313" key="2">
    <source>
        <dbReference type="EMBL" id="CAI6373541.1"/>
    </source>
</evidence>
<dbReference type="Proteomes" id="UP001160148">
    <property type="component" value="Unassembled WGS sequence"/>
</dbReference>
<sequence>MCSAYDRLKKHRQLKKLAQQSNDEPEVEPRVEQNELNSNLSMDIDVSMGVDIICNMINDPQIPVIMILMVIWITYQIHLSTTQVHHLISDQFHL</sequence>
<feature type="region of interest" description="Disordered" evidence="1">
    <location>
        <begin position="13"/>
        <end position="33"/>
    </location>
</feature>
<keyword evidence="3" id="KW-1185">Reference proteome</keyword>
<protein>
    <submittedName>
        <fullName evidence="2">Uncharacterized protein</fullName>
    </submittedName>
</protein>
<reference evidence="2 3" key="1">
    <citation type="submission" date="2023-01" db="EMBL/GenBank/DDBJ databases">
        <authorList>
            <person name="Whitehead M."/>
        </authorList>
    </citation>
    <scope>NUCLEOTIDE SEQUENCE [LARGE SCALE GENOMIC DNA]</scope>
</reference>
<dbReference type="EMBL" id="CARXXK010001098">
    <property type="protein sequence ID" value="CAI6373541.1"/>
    <property type="molecule type" value="Genomic_DNA"/>
</dbReference>
<proteinExistence type="predicted"/>
<gene>
    <name evidence="2" type="ORF">MEUPH1_LOCUS27278</name>
</gene>
<name>A0AAV0Y262_9HEMI</name>
<accession>A0AAV0Y262</accession>